<keyword evidence="2" id="KW-0472">Membrane</keyword>
<feature type="transmembrane region" description="Helical" evidence="2">
    <location>
        <begin position="215"/>
        <end position="233"/>
    </location>
</feature>
<dbReference type="InterPro" id="IPR000883">
    <property type="entry name" value="Cyt_C_Oxase_1"/>
</dbReference>
<dbReference type="EMBL" id="WUTW01000005">
    <property type="protein sequence ID" value="MXQ66803.1"/>
    <property type="molecule type" value="Genomic_DNA"/>
</dbReference>
<dbReference type="PANTHER" id="PTHR40761">
    <property type="entry name" value="CONSERVED INTEGRAL MEMBRANE ALANINE VALINE AND LEUCINE RICH PROTEIN-RELATED"/>
    <property type="match status" value="1"/>
</dbReference>
<sequence>MQAPLLACAAQVLFVVAFVLFKSAARTMPVLSARRPLQTTGRVARSPRWVLGLIILLSGFAMADLALLSLPIASALPAYAGSLVVLLVIGAVRFGERLTRREWFAMAIVVAAMATAALSVAGAPGPWTATVERPHLATVPPLWAIALVVVPSLFLPLWMFSLRDRVTAGRHARAITGIAYGIGAGAMLGVAETFGLGMELLYKQGHHNPFTTPHVYLFVLAGLLGIGLLSIGLQRCRLTILVTVLTVTAKAHILVSATLLFGEPWPHDRTTAMLRGGSVLLAGLAVLTFPRHELRRADPPRATPRPEPEPEPVRRPTRRTGTYPVMPLAAPTPPADAGRPRAPEPAAEETRRDGSYVGRRRRDQKTVPTT</sequence>
<dbReference type="AlphaFoldDB" id="A0A6I4WCH0"/>
<proteinExistence type="predicted"/>
<dbReference type="PRINTS" id="PR01165">
    <property type="entry name" value="CYCOXIDASEI"/>
</dbReference>
<evidence type="ECO:0000313" key="4">
    <source>
        <dbReference type="Proteomes" id="UP000431901"/>
    </source>
</evidence>
<keyword evidence="4" id="KW-1185">Reference proteome</keyword>
<evidence type="ECO:0000256" key="2">
    <source>
        <dbReference type="SAM" id="Phobius"/>
    </source>
</evidence>
<feature type="region of interest" description="Disordered" evidence="1">
    <location>
        <begin position="294"/>
        <end position="370"/>
    </location>
</feature>
<dbReference type="RefSeq" id="WP_161105000.1">
    <property type="nucleotide sequence ID" value="NZ_JBHLYI010000003.1"/>
</dbReference>
<name>A0A6I4WCH0_9ACTN</name>
<feature type="transmembrane region" description="Helical" evidence="2">
    <location>
        <begin position="6"/>
        <end position="28"/>
    </location>
</feature>
<feature type="transmembrane region" description="Helical" evidence="2">
    <location>
        <begin position="103"/>
        <end position="122"/>
    </location>
</feature>
<dbReference type="GO" id="GO:0004129">
    <property type="term" value="F:cytochrome-c oxidase activity"/>
    <property type="evidence" value="ECO:0007669"/>
    <property type="project" value="InterPro"/>
</dbReference>
<gene>
    <name evidence="3" type="ORF">GQ466_22555</name>
</gene>
<feature type="transmembrane region" description="Helical" evidence="2">
    <location>
        <begin position="272"/>
        <end position="289"/>
    </location>
</feature>
<feature type="transmembrane region" description="Helical" evidence="2">
    <location>
        <begin position="174"/>
        <end position="195"/>
    </location>
</feature>
<feature type="compositionally biased region" description="Basic and acidic residues" evidence="1">
    <location>
        <begin position="294"/>
        <end position="314"/>
    </location>
</feature>
<dbReference type="GO" id="GO:0016020">
    <property type="term" value="C:membrane"/>
    <property type="evidence" value="ECO:0007669"/>
    <property type="project" value="InterPro"/>
</dbReference>
<feature type="transmembrane region" description="Helical" evidence="2">
    <location>
        <begin position="240"/>
        <end position="260"/>
    </location>
</feature>
<dbReference type="GO" id="GO:0009060">
    <property type="term" value="P:aerobic respiration"/>
    <property type="evidence" value="ECO:0007669"/>
    <property type="project" value="InterPro"/>
</dbReference>
<evidence type="ECO:0000256" key="1">
    <source>
        <dbReference type="SAM" id="MobiDB-lite"/>
    </source>
</evidence>
<keyword evidence="2" id="KW-0812">Transmembrane</keyword>
<feature type="compositionally biased region" description="Basic and acidic residues" evidence="1">
    <location>
        <begin position="338"/>
        <end position="354"/>
    </location>
</feature>
<keyword evidence="2" id="KW-1133">Transmembrane helix</keyword>
<comment type="caution">
    <text evidence="3">The sequence shown here is derived from an EMBL/GenBank/DDBJ whole genome shotgun (WGS) entry which is preliminary data.</text>
</comment>
<protein>
    <submittedName>
        <fullName evidence="3">Uncharacterized protein</fullName>
    </submittedName>
</protein>
<feature type="transmembrane region" description="Helical" evidence="2">
    <location>
        <begin position="76"/>
        <end position="94"/>
    </location>
</feature>
<feature type="transmembrane region" description="Helical" evidence="2">
    <location>
        <begin position="142"/>
        <end position="162"/>
    </location>
</feature>
<reference evidence="3 4" key="1">
    <citation type="submission" date="2019-12" db="EMBL/GenBank/DDBJ databases">
        <title>Nocardia macrotermitis sp. nov. and Nocardia aurantia sp. nov., isolated from the gut of the fungus growing-termite Macrotermes natalensis.</title>
        <authorList>
            <person name="Christine B."/>
            <person name="Rene B."/>
        </authorList>
    </citation>
    <scope>NUCLEOTIDE SEQUENCE [LARGE SCALE GENOMIC DNA]</scope>
    <source>
        <strain evidence="3 4">DSM 102126</strain>
    </source>
</reference>
<organism evidence="3 4">
    <name type="scientific">Actinomadura rayongensis</name>
    <dbReference type="NCBI Taxonomy" id="1429076"/>
    <lineage>
        <taxon>Bacteria</taxon>
        <taxon>Bacillati</taxon>
        <taxon>Actinomycetota</taxon>
        <taxon>Actinomycetes</taxon>
        <taxon>Streptosporangiales</taxon>
        <taxon>Thermomonosporaceae</taxon>
        <taxon>Actinomadura</taxon>
    </lineage>
</organism>
<evidence type="ECO:0000313" key="3">
    <source>
        <dbReference type="EMBL" id="MXQ66803.1"/>
    </source>
</evidence>
<dbReference type="OrthoDB" id="3476400at2"/>
<feature type="transmembrane region" description="Helical" evidence="2">
    <location>
        <begin position="49"/>
        <end position="70"/>
    </location>
</feature>
<accession>A0A6I4WCH0</accession>
<dbReference type="PANTHER" id="PTHR40761:SF1">
    <property type="entry name" value="CONSERVED INTEGRAL MEMBRANE ALANINE VALINE AND LEUCINE RICH PROTEIN-RELATED"/>
    <property type="match status" value="1"/>
</dbReference>
<dbReference type="GO" id="GO:0020037">
    <property type="term" value="F:heme binding"/>
    <property type="evidence" value="ECO:0007669"/>
    <property type="project" value="InterPro"/>
</dbReference>
<dbReference type="Proteomes" id="UP000431901">
    <property type="component" value="Unassembled WGS sequence"/>
</dbReference>